<dbReference type="InParanoid" id="F4S9T6"/>
<dbReference type="VEuPathDB" id="FungiDB:MELLADRAFT_46008"/>
<reference evidence="12" key="1">
    <citation type="journal article" date="2011" name="Proc. Natl. Acad. Sci. U.S.A.">
        <title>Obligate biotrophy features unraveled by the genomic analysis of rust fungi.</title>
        <authorList>
            <person name="Duplessis S."/>
            <person name="Cuomo C.A."/>
            <person name="Lin Y.-C."/>
            <person name="Aerts A."/>
            <person name="Tisserant E."/>
            <person name="Veneault-Fourrey C."/>
            <person name="Joly D.L."/>
            <person name="Hacquard S."/>
            <person name="Amselem J."/>
            <person name="Cantarel B.L."/>
            <person name="Chiu R."/>
            <person name="Coutinho P.M."/>
            <person name="Feau N."/>
            <person name="Field M."/>
            <person name="Frey P."/>
            <person name="Gelhaye E."/>
            <person name="Goldberg J."/>
            <person name="Grabherr M.G."/>
            <person name="Kodira C.D."/>
            <person name="Kohler A."/>
            <person name="Kuees U."/>
            <person name="Lindquist E.A."/>
            <person name="Lucas S.M."/>
            <person name="Mago R."/>
            <person name="Mauceli E."/>
            <person name="Morin E."/>
            <person name="Murat C."/>
            <person name="Pangilinan J.L."/>
            <person name="Park R."/>
            <person name="Pearson M."/>
            <person name="Quesneville H."/>
            <person name="Rouhier N."/>
            <person name="Sakthikumar S."/>
            <person name="Salamov A.A."/>
            <person name="Schmutz J."/>
            <person name="Selles B."/>
            <person name="Shapiro H."/>
            <person name="Tanguay P."/>
            <person name="Tuskan G.A."/>
            <person name="Henrissat B."/>
            <person name="Van de Peer Y."/>
            <person name="Rouze P."/>
            <person name="Ellis J.G."/>
            <person name="Dodds P.N."/>
            <person name="Schein J.E."/>
            <person name="Zhong S."/>
            <person name="Hamelin R.C."/>
            <person name="Grigoriev I.V."/>
            <person name="Szabo L.J."/>
            <person name="Martin F."/>
        </authorList>
    </citation>
    <scope>NUCLEOTIDE SEQUENCE [LARGE SCALE GENOMIC DNA]</scope>
    <source>
        <strain evidence="12">98AG31 / pathotype 3-4-7</strain>
    </source>
</reference>
<dbReference type="Gene3D" id="3.40.630.10">
    <property type="entry name" value="Zn peptidases"/>
    <property type="match status" value="1"/>
</dbReference>
<feature type="binding site" description="in other chain" evidence="7">
    <location>
        <position position="449"/>
    </location>
    <ligand>
        <name>substrate</name>
        <note>ligand shared between homodimeric partners</note>
    </ligand>
</feature>
<feature type="binding site" description="in other chain" evidence="7">
    <location>
        <position position="421"/>
    </location>
    <ligand>
        <name>substrate</name>
        <note>ligand shared between homodimeric partners</note>
    </ligand>
</feature>
<dbReference type="GO" id="GO:0046872">
    <property type="term" value="F:metal ion binding"/>
    <property type="evidence" value="ECO:0007669"/>
    <property type="project" value="UniProtKB-KW"/>
</dbReference>
<organism evidence="12">
    <name type="scientific">Melampsora larici-populina (strain 98AG31 / pathotype 3-4-7)</name>
    <name type="common">Poplar leaf rust fungus</name>
    <dbReference type="NCBI Taxonomy" id="747676"/>
    <lineage>
        <taxon>Eukaryota</taxon>
        <taxon>Fungi</taxon>
        <taxon>Dikarya</taxon>
        <taxon>Basidiomycota</taxon>
        <taxon>Pucciniomycotina</taxon>
        <taxon>Pucciniomycetes</taxon>
        <taxon>Pucciniales</taxon>
        <taxon>Melampsoraceae</taxon>
        <taxon>Melampsora</taxon>
    </lineage>
</organism>
<feature type="binding site" description="in other chain" evidence="7">
    <location>
        <position position="199"/>
    </location>
    <ligand>
        <name>substrate</name>
        <note>ligand shared between homodimeric partners</note>
    </ligand>
</feature>
<evidence type="ECO:0000256" key="3">
    <source>
        <dbReference type="ARBA" id="ARBA00022723"/>
    </source>
</evidence>
<keyword evidence="5" id="KW-0482">Metalloprotease</keyword>
<dbReference type="GO" id="GO:0008242">
    <property type="term" value="F:omega peptidase activity"/>
    <property type="evidence" value="ECO:0007669"/>
    <property type="project" value="EnsemblFungi"/>
</dbReference>
<feature type="site" description="Important for catalytic activity" evidence="9">
    <location>
        <position position="232"/>
    </location>
</feature>
<feature type="binding site" evidence="7">
    <location>
        <position position="232"/>
    </location>
    <ligand>
        <name>substrate</name>
        <note>ligand shared between homodimeric partners</note>
    </ligand>
</feature>
<evidence type="ECO:0000256" key="1">
    <source>
        <dbReference type="ARBA" id="ARBA00006247"/>
    </source>
</evidence>
<dbReference type="EMBL" id="GL883173">
    <property type="protein sequence ID" value="EGF98572.1"/>
    <property type="molecule type" value="Genomic_DNA"/>
</dbReference>
<evidence type="ECO:0000313" key="11">
    <source>
        <dbReference type="EMBL" id="EGF98572.1"/>
    </source>
</evidence>
<dbReference type="GO" id="GO:0004180">
    <property type="term" value="F:carboxypeptidase activity"/>
    <property type="evidence" value="ECO:0007669"/>
    <property type="project" value="UniProtKB-KW"/>
</dbReference>
<dbReference type="Proteomes" id="UP000001072">
    <property type="component" value="Unassembled WGS sequence"/>
</dbReference>
<dbReference type="CDD" id="cd05676">
    <property type="entry name" value="M20_dipept_like_CNDP"/>
    <property type="match status" value="1"/>
</dbReference>
<keyword evidence="11" id="KW-0121">Carboxypeptidase</keyword>
<dbReference type="SUPFAM" id="SSF53187">
    <property type="entry name" value="Zn-dependent exopeptidases"/>
    <property type="match status" value="1"/>
</dbReference>
<dbReference type="PANTHER" id="PTHR43270:SF4">
    <property type="entry name" value="CARNOSINE DIPEPTIDASE 2, ISOFORM A"/>
    <property type="match status" value="1"/>
</dbReference>
<dbReference type="InterPro" id="IPR051458">
    <property type="entry name" value="Cyt/Met_Dipeptidase"/>
</dbReference>
<keyword evidence="12" id="KW-1185">Reference proteome</keyword>
<name>F4S9T6_MELLP</name>
<feature type="binding site" evidence="7">
    <location>
        <position position="334"/>
    </location>
    <ligand>
        <name>substrate</name>
        <note>ligand shared between homodimeric partners</note>
    </ligand>
</feature>
<feature type="active site" description="Proton acceptor" evidence="6">
    <location>
        <position position="170"/>
    </location>
</feature>
<feature type="binding site" evidence="8">
    <location>
        <position position="136"/>
    </location>
    <ligand>
        <name>Mn(2+)</name>
        <dbReference type="ChEBI" id="CHEBI:29035"/>
        <label>2</label>
    </ligand>
</feature>
<evidence type="ECO:0000259" key="10">
    <source>
        <dbReference type="Pfam" id="PF07687"/>
    </source>
</evidence>
<evidence type="ECO:0000256" key="9">
    <source>
        <dbReference type="PIRSR" id="PIRSR037242-4"/>
    </source>
</evidence>
<feature type="active site" evidence="6">
    <location>
        <position position="103"/>
    </location>
</feature>
<dbReference type="PROSITE" id="PS00759">
    <property type="entry name" value="ARGE_DAPE_CPG2_2"/>
    <property type="match status" value="1"/>
</dbReference>
<evidence type="ECO:0000256" key="6">
    <source>
        <dbReference type="PIRSR" id="PIRSR037242-1"/>
    </source>
</evidence>
<feature type="binding site" evidence="8">
    <location>
        <position position="449"/>
    </location>
    <ligand>
        <name>Mn(2+)</name>
        <dbReference type="ChEBI" id="CHEBI:29035"/>
        <label>1</label>
    </ligand>
</feature>
<feature type="binding site" evidence="8">
    <location>
        <position position="199"/>
    </location>
    <ligand>
        <name>Mn(2+)</name>
        <dbReference type="ChEBI" id="CHEBI:29035"/>
        <label>2</label>
    </ligand>
</feature>
<dbReference type="AlphaFoldDB" id="F4S9T6"/>
<feature type="binding site" evidence="8">
    <location>
        <position position="101"/>
    </location>
    <ligand>
        <name>Mn(2+)</name>
        <dbReference type="ChEBI" id="CHEBI:29035"/>
        <label>2</label>
    </ligand>
</feature>
<proteinExistence type="inferred from homology"/>
<keyword evidence="4" id="KW-0378">Hydrolase</keyword>
<dbReference type="OrthoDB" id="7832001at2759"/>
<dbReference type="InterPro" id="IPR011650">
    <property type="entry name" value="Peptidase_M20_dimer"/>
</dbReference>
<dbReference type="MEROPS" id="M20.005"/>
<dbReference type="PANTHER" id="PTHR43270">
    <property type="entry name" value="BETA-ALA-HIS DIPEPTIDASE"/>
    <property type="match status" value="1"/>
</dbReference>
<dbReference type="RefSeq" id="XP_007418128.1">
    <property type="nucleotide sequence ID" value="XM_007418066.1"/>
</dbReference>
<feature type="binding site" evidence="8">
    <location>
        <position position="136"/>
    </location>
    <ligand>
        <name>Mn(2+)</name>
        <dbReference type="ChEBI" id="CHEBI:29035"/>
        <label>1</label>
    </ligand>
</feature>
<keyword evidence="3 8" id="KW-0479">Metal-binding</keyword>
<dbReference type="Gene3D" id="3.30.70.360">
    <property type="match status" value="1"/>
</dbReference>
<keyword evidence="2" id="KW-0645">Protease</keyword>
<feature type="domain" description="Peptidase M20 dimerisation" evidence="10">
    <location>
        <begin position="212"/>
        <end position="370"/>
    </location>
</feature>
<dbReference type="GO" id="GO:0006751">
    <property type="term" value="P:glutathione catabolic process"/>
    <property type="evidence" value="ECO:0007669"/>
    <property type="project" value="EnsemblFungi"/>
</dbReference>
<dbReference type="GO" id="GO:0006508">
    <property type="term" value="P:proteolysis"/>
    <property type="evidence" value="ECO:0007669"/>
    <property type="project" value="UniProtKB-KW"/>
</dbReference>
<comment type="similarity">
    <text evidence="1">Belongs to the peptidase M20A family.</text>
</comment>
<evidence type="ECO:0000256" key="4">
    <source>
        <dbReference type="ARBA" id="ARBA00022801"/>
    </source>
</evidence>
<evidence type="ECO:0000256" key="8">
    <source>
        <dbReference type="PIRSR" id="PIRSR037242-3"/>
    </source>
</evidence>
<keyword evidence="8" id="KW-0464">Manganese</keyword>
<dbReference type="GO" id="GO:0005737">
    <property type="term" value="C:cytoplasm"/>
    <property type="evidence" value="ECO:0007669"/>
    <property type="project" value="EnsemblFungi"/>
</dbReference>
<dbReference type="KEGG" id="mlr:MELLADRAFT_46008"/>
<gene>
    <name evidence="11" type="ORF">MELLADRAFT_46008</name>
</gene>
<protein>
    <submittedName>
        <fullName evidence="11">Glutamate carboxypeptidase protein</fullName>
    </submittedName>
</protein>
<accession>F4S9T6</accession>
<dbReference type="InterPro" id="IPR017153">
    <property type="entry name" value="CNDP/DUG1"/>
</dbReference>
<evidence type="ECO:0000256" key="7">
    <source>
        <dbReference type="PIRSR" id="PIRSR037242-2"/>
    </source>
</evidence>
<evidence type="ECO:0000313" key="12">
    <source>
        <dbReference type="Proteomes" id="UP000001072"/>
    </source>
</evidence>
<dbReference type="InterPro" id="IPR001261">
    <property type="entry name" value="ArgE/DapE_CS"/>
</dbReference>
<dbReference type="eggNOG" id="KOG2276">
    <property type="taxonomic scope" value="Eukaryota"/>
</dbReference>
<dbReference type="Pfam" id="PF07687">
    <property type="entry name" value="M20_dimer"/>
    <property type="match status" value="1"/>
</dbReference>
<dbReference type="STRING" id="747676.F4S9T6"/>
<dbReference type="GO" id="GO:0042802">
    <property type="term" value="F:identical protein binding"/>
    <property type="evidence" value="ECO:0007669"/>
    <property type="project" value="EnsemblFungi"/>
</dbReference>
<dbReference type="FunCoup" id="F4S9T6">
    <property type="interactions" value="175"/>
</dbReference>
<dbReference type="Pfam" id="PF01546">
    <property type="entry name" value="Peptidase_M20"/>
    <property type="match status" value="1"/>
</dbReference>
<dbReference type="HOGENOM" id="CLU_029469_3_0_1"/>
<evidence type="ECO:0000256" key="2">
    <source>
        <dbReference type="ARBA" id="ARBA00022670"/>
    </source>
</evidence>
<dbReference type="InterPro" id="IPR002933">
    <property type="entry name" value="Peptidase_M20"/>
</dbReference>
<dbReference type="GO" id="GO:0070573">
    <property type="term" value="F:metallodipeptidase activity"/>
    <property type="evidence" value="ECO:0007669"/>
    <property type="project" value="EnsemblFungi"/>
</dbReference>
<feature type="binding site" description="in other chain" evidence="7">
    <location>
        <position position="347"/>
    </location>
    <ligand>
        <name>substrate</name>
        <note>ligand shared between homodimeric partners</note>
    </ligand>
</feature>
<dbReference type="PIRSF" id="PIRSF037242">
    <property type="entry name" value="CNDP_dipeptidase"/>
    <property type="match status" value="1"/>
</dbReference>
<dbReference type="GeneID" id="18928294"/>
<feature type="binding site" evidence="8">
    <location>
        <position position="171"/>
    </location>
    <ligand>
        <name>Mn(2+)</name>
        <dbReference type="ChEBI" id="CHEBI:29035"/>
        <label>1</label>
    </ligand>
</feature>
<comment type="cofactor">
    <cofactor evidence="8">
        <name>Mn(2+)</name>
        <dbReference type="ChEBI" id="CHEBI:29035"/>
    </cofactor>
    <text evidence="8">Binds 2 manganese ions per subunit.</text>
</comment>
<sequence>MPSSHTCQPVFDYIDANQANLIDRLKQAVAIPSVSGDAVYRPDVFKMADWLDAQLQALGVKTEKRPLGKHVMDGQELELPPIILGQFGNDPKKKTILVYGHFDVQPALKSDGWNTEPFELTHDTGTDRLYGRGSSDDKGPVLGWLNAIEAHLKTGTEFPVNLKMVFEGMEESGSEGLDAEIVKEAKGFFADVDAVCISDNYWLNTKTPCLTYGLRGISYFKVTVCGPAHDLHSGVFGGTVHEPMNDLVHIFSKLTSPQGEILVPGIKQLVAPLVPGERERYEAIDFTNKDLSTAVGAEVLLSDDKCQTLMGRMREPSLSIHGFEGAFSAPGSKTVIPACVHGKFSIRLVPNMTPDEVESLVKKYLEAEFAKLKSKNKINVESLHGGKPWVADPDHYNYTAAAKATEVVYGMKPDYTREGGSIPVTLTFAEALGKSVMLLPMGRGDDGAHSTNEKLDVSNYIQGTKLLACYLHEVGAAQP</sequence>
<evidence type="ECO:0000256" key="5">
    <source>
        <dbReference type="ARBA" id="ARBA00023049"/>
    </source>
</evidence>